<dbReference type="EMBL" id="QKOD01000029">
    <property type="protein sequence ID" value="RNJ41071.1"/>
    <property type="molecule type" value="Genomic_DNA"/>
</dbReference>
<name>A0A3M9WZH8_9HYPH</name>
<reference evidence="1 2" key="1">
    <citation type="journal article" date="2018" name="Mol. Plant Microbe Interact.">
        <title>Taxonomically Different Co-Microsymbionts of a Relict Legume, Oxytropis popoviana, Have Complementary Sets of Symbiotic Genes and Together Increase the Efficiency of Plant Nodulation.</title>
        <authorList>
            <person name="Safronova V."/>
            <person name="Belimov A."/>
            <person name="Sazanova A."/>
            <person name="Chirak E."/>
            <person name="Verkhozina A."/>
            <person name="Kuznetsova I."/>
            <person name="Andronov E."/>
            <person name="Puhalsky J."/>
            <person name="Tikhonovich I."/>
        </authorList>
    </citation>
    <scope>NUCLEOTIDE SEQUENCE [LARGE SCALE GENOMIC DNA]</scope>
    <source>
        <strain evidence="1 2">Opo-235</strain>
    </source>
</reference>
<evidence type="ECO:0000313" key="2">
    <source>
        <dbReference type="Proteomes" id="UP000275436"/>
    </source>
</evidence>
<comment type="caution">
    <text evidence="1">The sequence shown here is derived from an EMBL/GenBank/DDBJ whole genome shotgun (WGS) entry which is preliminary data.</text>
</comment>
<evidence type="ECO:0000313" key="1">
    <source>
        <dbReference type="EMBL" id="RNJ41071.1"/>
    </source>
</evidence>
<accession>A0A3M9WZH8</accession>
<organism evidence="1 2">
    <name type="scientific">Mesorhizobium japonicum</name>
    <dbReference type="NCBI Taxonomy" id="2066070"/>
    <lineage>
        <taxon>Bacteria</taxon>
        <taxon>Pseudomonadati</taxon>
        <taxon>Pseudomonadota</taxon>
        <taxon>Alphaproteobacteria</taxon>
        <taxon>Hyphomicrobiales</taxon>
        <taxon>Phyllobacteriaceae</taxon>
        <taxon>Mesorhizobium</taxon>
    </lineage>
</organism>
<sequence length="65" mass="6919">MDGFQFAALHSLQYGLARQAVGLHGVADGPKAVARRGQEAGLEFRGQANASWRTGCNRFALNACV</sequence>
<gene>
    <name evidence="1" type="ORF">DNR46_36310</name>
</gene>
<protein>
    <submittedName>
        <fullName evidence="1">Uncharacterized protein</fullName>
    </submittedName>
</protein>
<dbReference type="AlphaFoldDB" id="A0A3M9WZH8"/>
<proteinExistence type="predicted"/>
<dbReference type="Proteomes" id="UP000275436">
    <property type="component" value="Unassembled WGS sequence"/>
</dbReference>